<dbReference type="GO" id="GO:0020037">
    <property type="term" value="F:heme binding"/>
    <property type="evidence" value="ECO:0007669"/>
    <property type="project" value="InterPro"/>
</dbReference>
<evidence type="ECO:0000256" key="2">
    <source>
        <dbReference type="ARBA" id="ARBA00022617"/>
    </source>
</evidence>
<dbReference type="EMBL" id="SNZR01000014">
    <property type="protein sequence ID" value="TDR88995.1"/>
    <property type="molecule type" value="Genomic_DNA"/>
</dbReference>
<organism evidence="5 6">
    <name type="scientific">Enterovirga rhinocerotis</name>
    <dbReference type="NCBI Taxonomy" id="1339210"/>
    <lineage>
        <taxon>Bacteria</taxon>
        <taxon>Pseudomonadati</taxon>
        <taxon>Pseudomonadota</taxon>
        <taxon>Alphaproteobacteria</taxon>
        <taxon>Hyphomicrobiales</taxon>
        <taxon>Methylobacteriaceae</taxon>
        <taxon>Enterovirga</taxon>
    </lineage>
</organism>
<comment type="caution">
    <text evidence="5">The sequence shown here is derived from an EMBL/GenBank/DDBJ whole genome shotgun (WGS) entry which is preliminary data.</text>
</comment>
<protein>
    <submittedName>
        <fullName evidence="5">Hemoglobin</fullName>
    </submittedName>
</protein>
<dbReference type="Pfam" id="PF01152">
    <property type="entry name" value="Bac_globin"/>
    <property type="match status" value="1"/>
</dbReference>
<evidence type="ECO:0000256" key="3">
    <source>
        <dbReference type="ARBA" id="ARBA00022723"/>
    </source>
</evidence>
<reference evidence="5 6" key="1">
    <citation type="submission" date="2019-03" db="EMBL/GenBank/DDBJ databases">
        <title>Genomic Encyclopedia of Type Strains, Phase IV (KMG-IV): sequencing the most valuable type-strain genomes for metagenomic binning, comparative biology and taxonomic classification.</title>
        <authorList>
            <person name="Goeker M."/>
        </authorList>
    </citation>
    <scope>NUCLEOTIDE SEQUENCE [LARGE SCALE GENOMIC DNA]</scope>
    <source>
        <strain evidence="5 6">DSM 25903</strain>
    </source>
</reference>
<accession>A0A4R7BWE4</accession>
<dbReference type="SUPFAM" id="SSF46458">
    <property type="entry name" value="Globin-like"/>
    <property type="match status" value="1"/>
</dbReference>
<keyword evidence="1" id="KW-0813">Transport</keyword>
<evidence type="ECO:0000313" key="5">
    <source>
        <dbReference type="EMBL" id="TDR88995.1"/>
    </source>
</evidence>
<evidence type="ECO:0000313" key="6">
    <source>
        <dbReference type="Proteomes" id="UP000295122"/>
    </source>
</evidence>
<evidence type="ECO:0000256" key="4">
    <source>
        <dbReference type="ARBA" id="ARBA00023004"/>
    </source>
</evidence>
<keyword evidence="3" id="KW-0479">Metal-binding</keyword>
<name>A0A4R7BWE4_9HYPH</name>
<dbReference type="InterPro" id="IPR001486">
    <property type="entry name" value="Hemoglobin_trunc"/>
</dbReference>
<dbReference type="CDD" id="cd08916">
    <property type="entry name" value="TrHb3_P"/>
    <property type="match status" value="1"/>
</dbReference>
<dbReference type="GO" id="GO:0019825">
    <property type="term" value="F:oxygen binding"/>
    <property type="evidence" value="ECO:0007669"/>
    <property type="project" value="InterPro"/>
</dbReference>
<dbReference type="Gene3D" id="1.10.490.10">
    <property type="entry name" value="Globins"/>
    <property type="match status" value="1"/>
</dbReference>
<dbReference type="InterPro" id="IPR009050">
    <property type="entry name" value="Globin-like_sf"/>
</dbReference>
<dbReference type="GO" id="GO:0046872">
    <property type="term" value="F:metal ion binding"/>
    <property type="evidence" value="ECO:0007669"/>
    <property type="project" value="UniProtKB-KW"/>
</dbReference>
<keyword evidence="2" id="KW-0349">Heme</keyword>
<gene>
    <name evidence="5" type="ORF">EV668_3480</name>
</gene>
<keyword evidence="4" id="KW-0408">Iron</keyword>
<dbReference type="OrthoDB" id="25954at2"/>
<proteinExistence type="predicted"/>
<dbReference type="RefSeq" id="WP_133772353.1">
    <property type="nucleotide sequence ID" value="NZ_SNZR01000014.1"/>
</dbReference>
<evidence type="ECO:0000256" key="1">
    <source>
        <dbReference type="ARBA" id="ARBA00022448"/>
    </source>
</evidence>
<keyword evidence="6" id="KW-1185">Reference proteome</keyword>
<sequence>MSAPTTVSIGDPFDPVVTEEEIRRLVHTFYGRVREDDLIGPIFNAQVADWDRHLAHLCDFWSGVVLRTSRYEGRPLRPHFRLGLAPAHFDRWLDLFERTAHEVLPPRAAPIFIDRARRIADSFEMAIGTQAGLLRAPRHTTRGT</sequence>
<dbReference type="AlphaFoldDB" id="A0A4R7BWE4"/>
<dbReference type="InterPro" id="IPR012292">
    <property type="entry name" value="Globin/Proto"/>
</dbReference>
<dbReference type="Proteomes" id="UP000295122">
    <property type="component" value="Unassembled WGS sequence"/>
</dbReference>